<name>A0ABU5E7G9_9PROT</name>
<keyword evidence="6 8" id="KW-0627">Porphyrin biosynthesis</keyword>
<evidence type="ECO:0000259" key="9">
    <source>
        <dbReference type="Pfam" id="PF01379"/>
    </source>
</evidence>
<dbReference type="SUPFAM" id="SSF54782">
    <property type="entry name" value="Porphobilinogen deaminase (hydroxymethylbilane synthase), C-terminal domain"/>
    <property type="match status" value="1"/>
</dbReference>
<comment type="miscellaneous">
    <text evidence="8">The porphobilinogen subunits are added to the dipyrromethane group.</text>
</comment>
<dbReference type="CDD" id="cd13646">
    <property type="entry name" value="PBP2_EcHMBS_like"/>
    <property type="match status" value="1"/>
</dbReference>
<dbReference type="RefSeq" id="WP_320507293.1">
    <property type="nucleotide sequence ID" value="NZ_JAXCLW010000001.1"/>
</dbReference>
<keyword evidence="12" id="KW-1185">Reference proteome</keyword>
<dbReference type="Gene3D" id="3.30.160.40">
    <property type="entry name" value="Porphobilinogen deaminase, C-terminal domain"/>
    <property type="match status" value="1"/>
</dbReference>
<proteinExistence type="inferred from homology"/>
<dbReference type="Pfam" id="PF01379">
    <property type="entry name" value="Porphobil_deam"/>
    <property type="match status" value="1"/>
</dbReference>
<dbReference type="PRINTS" id="PR00151">
    <property type="entry name" value="PORPHBDMNASE"/>
</dbReference>
<evidence type="ECO:0000256" key="2">
    <source>
        <dbReference type="ARBA" id="ARBA00004735"/>
    </source>
</evidence>
<keyword evidence="5 8" id="KW-0808">Transferase</keyword>
<comment type="caution">
    <text evidence="11">The sequence shown here is derived from an EMBL/GenBank/DDBJ whole genome shotgun (WGS) entry which is preliminary data.</text>
</comment>
<comment type="subunit">
    <text evidence="4 8">Monomer.</text>
</comment>
<evidence type="ECO:0000313" key="12">
    <source>
        <dbReference type="Proteomes" id="UP001279642"/>
    </source>
</evidence>
<feature type="domain" description="Porphobilinogen deaminase C-terminal" evidence="10">
    <location>
        <begin position="247"/>
        <end position="316"/>
    </location>
</feature>
<sequence>MAGSDPIGKPEDTSRPDTFGTVRLRIGTRGSPLALIQAEETKARLIAAHADFDAGAIEIVAIKTTGDQIQDRVLSEIGGKGLFTKEIEEALFEGRIDIAVHSMKDVPTMLPEGLEIACLLPREDPRDALIGKGADSIAALPQNAIIGTASLRRQAQLRALRPDLQIVPLRGNVGTRLTKLERGDADATLLALAGLKRLGRADIATAILSVDEMLPAVAQGAIGIECRSDDAATKALLAPIHHAPTAIRVAAERACLATLEGSCRTPIAVYAELNGDQLHLRALLAAPDGSRVLRDERRGPAADAVALGRAAGENLLAQQATIAVTTAHSS</sequence>
<accession>A0ABU5E7G9</accession>
<organism evidence="11 12">
    <name type="scientific">Dongia soli</name>
    <dbReference type="NCBI Taxonomy" id="600628"/>
    <lineage>
        <taxon>Bacteria</taxon>
        <taxon>Pseudomonadati</taxon>
        <taxon>Pseudomonadota</taxon>
        <taxon>Alphaproteobacteria</taxon>
        <taxon>Rhodospirillales</taxon>
        <taxon>Dongiaceae</taxon>
        <taxon>Dongia</taxon>
    </lineage>
</organism>
<evidence type="ECO:0000256" key="6">
    <source>
        <dbReference type="ARBA" id="ARBA00023244"/>
    </source>
</evidence>
<dbReference type="PANTHER" id="PTHR11557">
    <property type="entry name" value="PORPHOBILINOGEN DEAMINASE"/>
    <property type="match status" value="1"/>
</dbReference>
<evidence type="ECO:0000256" key="1">
    <source>
        <dbReference type="ARBA" id="ARBA00002869"/>
    </source>
</evidence>
<dbReference type="InterPro" id="IPR022418">
    <property type="entry name" value="Porphobilinogen_deaminase_C"/>
</dbReference>
<evidence type="ECO:0000256" key="3">
    <source>
        <dbReference type="ARBA" id="ARBA00005638"/>
    </source>
</evidence>
<comment type="pathway">
    <text evidence="2">Porphyrin-containing compound metabolism; protoporphyrin-IX biosynthesis; coproporphyrinogen-III from 5-aminolevulinate: step 2/4.</text>
</comment>
<evidence type="ECO:0000256" key="7">
    <source>
        <dbReference type="ARBA" id="ARBA00048169"/>
    </source>
</evidence>
<comment type="catalytic activity">
    <reaction evidence="7 8">
        <text>4 porphobilinogen + H2O = hydroxymethylbilane + 4 NH4(+)</text>
        <dbReference type="Rhea" id="RHEA:13185"/>
        <dbReference type="ChEBI" id="CHEBI:15377"/>
        <dbReference type="ChEBI" id="CHEBI:28938"/>
        <dbReference type="ChEBI" id="CHEBI:57845"/>
        <dbReference type="ChEBI" id="CHEBI:58126"/>
        <dbReference type="EC" id="2.5.1.61"/>
    </reaction>
</comment>
<evidence type="ECO:0000313" key="11">
    <source>
        <dbReference type="EMBL" id="MDY0882267.1"/>
    </source>
</evidence>
<dbReference type="EC" id="2.5.1.61" evidence="8"/>
<feature type="modified residue" description="S-(dipyrrolylmethanemethyl)cysteine" evidence="8">
    <location>
        <position position="263"/>
    </location>
</feature>
<evidence type="ECO:0000256" key="4">
    <source>
        <dbReference type="ARBA" id="ARBA00011245"/>
    </source>
</evidence>
<dbReference type="InterPro" id="IPR000860">
    <property type="entry name" value="HemC"/>
</dbReference>
<dbReference type="NCBIfam" id="TIGR00212">
    <property type="entry name" value="hemC"/>
    <property type="match status" value="1"/>
</dbReference>
<protein>
    <recommendedName>
        <fullName evidence="8">Porphobilinogen deaminase</fullName>
        <shortName evidence="8">PBG</shortName>
        <ecNumber evidence="8">2.5.1.61</ecNumber>
    </recommendedName>
    <alternativeName>
        <fullName evidence="8">Hydroxymethylbilane synthase</fullName>
        <shortName evidence="8">HMBS</shortName>
    </alternativeName>
    <alternativeName>
        <fullName evidence="8">Pre-uroporphyrinogen synthase</fullName>
    </alternativeName>
</protein>
<dbReference type="SUPFAM" id="SSF53850">
    <property type="entry name" value="Periplasmic binding protein-like II"/>
    <property type="match status" value="1"/>
</dbReference>
<dbReference type="Proteomes" id="UP001279642">
    <property type="component" value="Unassembled WGS sequence"/>
</dbReference>
<dbReference type="HAMAP" id="MF_00260">
    <property type="entry name" value="Porphobil_deam"/>
    <property type="match status" value="1"/>
</dbReference>
<comment type="function">
    <text evidence="1 8">Tetrapolymerization of the monopyrrole PBG into the hydroxymethylbilane pre-uroporphyrinogen in several discrete steps.</text>
</comment>
<dbReference type="PIRSF" id="PIRSF001438">
    <property type="entry name" value="4pyrrol_synth_OHMeBilane_synth"/>
    <property type="match status" value="1"/>
</dbReference>
<dbReference type="Gene3D" id="3.40.190.10">
    <property type="entry name" value="Periplasmic binding protein-like II"/>
    <property type="match status" value="2"/>
</dbReference>
<dbReference type="PANTHER" id="PTHR11557:SF0">
    <property type="entry name" value="PORPHOBILINOGEN DEAMINASE"/>
    <property type="match status" value="1"/>
</dbReference>
<evidence type="ECO:0000256" key="5">
    <source>
        <dbReference type="ARBA" id="ARBA00022679"/>
    </source>
</evidence>
<evidence type="ECO:0000256" key="8">
    <source>
        <dbReference type="HAMAP-Rule" id="MF_00260"/>
    </source>
</evidence>
<comment type="similarity">
    <text evidence="3 8">Belongs to the HMBS family.</text>
</comment>
<evidence type="ECO:0000259" key="10">
    <source>
        <dbReference type="Pfam" id="PF03900"/>
    </source>
</evidence>
<dbReference type="InterPro" id="IPR022417">
    <property type="entry name" value="Porphobilin_deaminase_N"/>
</dbReference>
<dbReference type="GO" id="GO:0004418">
    <property type="term" value="F:hydroxymethylbilane synthase activity"/>
    <property type="evidence" value="ECO:0007669"/>
    <property type="project" value="UniProtKB-EC"/>
</dbReference>
<dbReference type="InterPro" id="IPR036803">
    <property type="entry name" value="Porphobilinogen_deaminase_C_sf"/>
</dbReference>
<dbReference type="EMBL" id="JAXCLW010000001">
    <property type="protein sequence ID" value="MDY0882267.1"/>
    <property type="molecule type" value="Genomic_DNA"/>
</dbReference>
<comment type="cofactor">
    <cofactor evidence="8">
        <name>dipyrromethane</name>
        <dbReference type="ChEBI" id="CHEBI:60342"/>
    </cofactor>
    <text evidence="8">Binds 1 dipyrromethane group covalently.</text>
</comment>
<reference evidence="11 12" key="1">
    <citation type="journal article" date="2016" name="Antonie Van Leeuwenhoek">
        <title>Dongia soli sp. nov., isolated from soil from Dokdo, Korea.</title>
        <authorList>
            <person name="Kim D.U."/>
            <person name="Lee H."/>
            <person name="Kim H."/>
            <person name="Kim S.G."/>
            <person name="Ka J.O."/>
        </authorList>
    </citation>
    <scope>NUCLEOTIDE SEQUENCE [LARGE SCALE GENOMIC DNA]</scope>
    <source>
        <strain evidence="11 12">D78</strain>
    </source>
</reference>
<dbReference type="Pfam" id="PF03900">
    <property type="entry name" value="Porphobil_deamC"/>
    <property type="match status" value="1"/>
</dbReference>
<gene>
    <name evidence="8 11" type="primary">hemC</name>
    <name evidence="11" type="ORF">SMD27_05400</name>
</gene>
<feature type="domain" description="Porphobilinogen deaminase N-terminal" evidence="9">
    <location>
        <begin position="24"/>
        <end position="234"/>
    </location>
</feature>